<evidence type="ECO:0000313" key="8">
    <source>
        <dbReference type="EMBL" id="CAF4905850.1"/>
    </source>
</evidence>
<dbReference type="Proteomes" id="UP000663869">
    <property type="component" value="Unassembled WGS sequence"/>
</dbReference>
<evidence type="ECO:0000313" key="10">
    <source>
        <dbReference type="Proteomes" id="UP000663873"/>
    </source>
</evidence>
<evidence type="ECO:0000313" key="3">
    <source>
        <dbReference type="EMBL" id="CAF3319243.1"/>
    </source>
</evidence>
<dbReference type="Proteomes" id="UP000663873">
    <property type="component" value="Unassembled WGS sequence"/>
</dbReference>
<dbReference type="Proteomes" id="UP000663833">
    <property type="component" value="Unassembled WGS sequence"/>
</dbReference>
<dbReference type="Proteomes" id="UP000663825">
    <property type="component" value="Unassembled WGS sequence"/>
</dbReference>
<gene>
    <name evidence="3" type="ORF">FME351_LOCUS1198</name>
    <name evidence="4" type="ORF">GRG538_LOCUS20345</name>
    <name evidence="5" type="ORF">HFQ381_LOCUS32265</name>
    <name evidence="1" type="ORF">LUA448_LOCUS2058</name>
    <name evidence="8" type="ORF">QYT958_LOCUS30955</name>
    <name evidence="2" type="ORF">TIS948_LOCUS14069</name>
    <name evidence="6" type="ORF">TSG867_LOCUS26420</name>
    <name evidence="7" type="ORF">UJA718_LOCUS31644</name>
</gene>
<proteinExistence type="predicted"/>
<evidence type="ECO:0000313" key="2">
    <source>
        <dbReference type="EMBL" id="CAF3230280.1"/>
    </source>
</evidence>
<dbReference type="OrthoDB" id="10484067at2759"/>
<dbReference type="EMBL" id="CAJNYU010000027">
    <property type="protein sequence ID" value="CAF3319243.1"/>
    <property type="molecule type" value="Genomic_DNA"/>
</dbReference>
<sequence length="111" mass="12917">MMKYQKACIATIDLWDRLDFHLGPHVKSPLELRYASSKSSIIERALRQAVIDLLDDITVELQEYIENETAVISTQHRIFHSQIDDEIDSLAPTVFSQLREDIDISNKQFRQ</sequence>
<evidence type="ECO:0000313" key="6">
    <source>
        <dbReference type="EMBL" id="CAF4578371.1"/>
    </source>
</evidence>
<dbReference type="Proteomes" id="UP000663851">
    <property type="component" value="Unassembled WGS sequence"/>
</dbReference>
<organism evidence="5 9">
    <name type="scientific">Rotaria socialis</name>
    <dbReference type="NCBI Taxonomy" id="392032"/>
    <lineage>
        <taxon>Eukaryota</taxon>
        <taxon>Metazoa</taxon>
        <taxon>Spiralia</taxon>
        <taxon>Gnathifera</taxon>
        <taxon>Rotifera</taxon>
        <taxon>Eurotatoria</taxon>
        <taxon>Bdelloidea</taxon>
        <taxon>Philodinida</taxon>
        <taxon>Philodinidae</taxon>
        <taxon>Rotaria</taxon>
    </lineage>
</organism>
<accession>A0A821A6F2</accession>
<dbReference type="EMBL" id="CAJNXB010002273">
    <property type="protein sequence ID" value="CAF3230280.1"/>
    <property type="molecule type" value="Genomic_DNA"/>
</dbReference>
<dbReference type="EMBL" id="CAJOBO010007622">
    <property type="protein sequence ID" value="CAF4575790.1"/>
    <property type="molecule type" value="Genomic_DNA"/>
</dbReference>
<evidence type="ECO:0000313" key="7">
    <source>
        <dbReference type="EMBL" id="CAF4614211.1"/>
    </source>
</evidence>
<dbReference type="AlphaFoldDB" id="A0A821A6F2"/>
<dbReference type="Proteomes" id="UP000663848">
    <property type="component" value="Unassembled WGS sequence"/>
</dbReference>
<comment type="caution">
    <text evidence="5">The sequence shown here is derived from an EMBL/GenBank/DDBJ whole genome shotgun (WGS) entry which is preliminary data.</text>
</comment>
<protein>
    <submittedName>
        <fullName evidence="5">Uncharacterized protein</fullName>
    </submittedName>
</protein>
<dbReference type="Proteomes" id="UP000663862">
    <property type="component" value="Unassembled WGS sequence"/>
</dbReference>
<evidence type="ECO:0000313" key="5">
    <source>
        <dbReference type="EMBL" id="CAF4575790.1"/>
    </source>
</evidence>
<name>A0A821A6F2_9BILA</name>
<dbReference type="EMBL" id="CAJNYD010000055">
    <property type="protein sequence ID" value="CAF3198395.1"/>
    <property type="molecule type" value="Genomic_DNA"/>
</dbReference>
<evidence type="ECO:0000313" key="9">
    <source>
        <dbReference type="Proteomes" id="UP000663851"/>
    </source>
</evidence>
<dbReference type="EMBL" id="CAJOBQ010002776">
    <property type="protein sequence ID" value="CAF4578371.1"/>
    <property type="molecule type" value="Genomic_DNA"/>
</dbReference>
<evidence type="ECO:0000313" key="1">
    <source>
        <dbReference type="EMBL" id="CAF3198395.1"/>
    </source>
</evidence>
<dbReference type="EMBL" id="CAJOBP010026734">
    <property type="protein sequence ID" value="CAF4614211.1"/>
    <property type="molecule type" value="Genomic_DNA"/>
</dbReference>
<dbReference type="EMBL" id="CAJNYT010003357">
    <property type="protein sequence ID" value="CAF3553224.1"/>
    <property type="molecule type" value="Genomic_DNA"/>
</dbReference>
<dbReference type="Proteomes" id="UP000663872">
    <property type="component" value="Unassembled WGS sequence"/>
</dbReference>
<dbReference type="EMBL" id="CAJOBR010012486">
    <property type="protein sequence ID" value="CAF4905850.1"/>
    <property type="molecule type" value="Genomic_DNA"/>
</dbReference>
<reference evidence="5" key="1">
    <citation type="submission" date="2021-02" db="EMBL/GenBank/DDBJ databases">
        <authorList>
            <person name="Nowell W R."/>
        </authorList>
    </citation>
    <scope>NUCLEOTIDE SEQUENCE</scope>
</reference>
<keyword evidence="10" id="KW-1185">Reference proteome</keyword>
<evidence type="ECO:0000313" key="4">
    <source>
        <dbReference type="EMBL" id="CAF3553224.1"/>
    </source>
</evidence>